<dbReference type="PANTHER" id="PTHR22802:SF458">
    <property type="entry name" value="C-TYPE LECTIN DOMAIN-CONTAINING PROTEIN"/>
    <property type="match status" value="1"/>
</dbReference>
<feature type="coiled-coil region" evidence="2">
    <location>
        <begin position="42"/>
        <end position="69"/>
    </location>
</feature>
<dbReference type="EMBL" id="JAODUP010000500">
    <property type="protein sequence ID" value="KAK2148389.1"/>
    <property type="molecule type" value="Genomic_DNA"/>
</dbReference>
<keyword evidence="6" id="KW-1185">Reference proteome</keyword>
<evidence type="ECO:0000313" key="6">
    <source>
        <dbReference type="Proteomes" id="UP001208570"/>
    </source>
</evidence>
<proteinExistence type="predicted"/>
<dbReference type="InterPro" id="IPR018378">
    <property type="entry name" value="C-type_lectin_CS"/>
</dbReference>
<evidence type="ECO:0000313" key="5">
    <source>
        <dbReference type="EMBL" id="KAK2148389.1"/>
    </source>
</evidence>
<evidence type="ECO:0000256" key="3">
    <source>
        <dbReference type="SAM" id="SignalP"/>
    </source>
</evidence>
<sequence length="221" mass="25110">MESFVKYTVIIFCLFVIQLHQTDARAMKSGKGKKVKQPRINIKALAAKMSALESRLDNIELKMSRVDQALGTFADDPPCPIKNTDGFNKSEEAQSCYMMEPISNMLNWTEAQELCVSKHPKAHLVAIETEKEQNFLKAKWYNQCGISSVSRFWTDGSKDDRDNWYWITGNNPIILGYTNWIPATSHNDDRFDCLAAYGNEAFGWGDVACWAPHVVTCEIEL</sequence>
<reference evidence="5" key="1">
    <citation type="journal article" date="2023" name="Mol. Biol. Evol.">
        <title>Third-Generation Sequencing Reveals the Adaptive Role of the Epigenome in Three Deep-Sea Polychaetes.</title>
        <authorList>
            <person name="Perez M."/>
            <person name="Aroh O."/>
            <person name="Sun Y."/>
            <person name="Lan Y."/>
            <person name="Juniper S.K."/>
            <person name="Young C.R."/>
            <person name="Angers B."/>
            <person name="Qian P.Y."/>
        </authorList>
    </citation>
    <scope>NUCLEOTIDE SEQUENCE</scope>
    <source>
        <strain evidence="5">P08H-3</strain>
    </source>
</reference>
<feature type="signal peptide" evidence="3">
    <location>
        <begin position="1"/>
        <end position="24"/>
    </location>
</feature>
<dbReference type="PANTHER" id="PTHR22802">
    <property type="entry name" value="C-TYPE LECTIN SUPERFAMILY MEMBER"/>
    <property type="match status" value="1"/>
</dbReference>
<dbReference type="SMART" id="SM00034">
    <property type="entry name" value="CLECT"/>
    <property type="match status" value="1"/>
</dbReference>
<comment type="caution">
    <text evidence="5">The sequence shown here is derived from an EMBL/GenBank/DDBJ whole genome shotgun (WGS) entry which is preliminary data.</text>
</comment>
<accession>A0AAD9MZ67</accession>
<feature type="domain" description="C-type lectin" evidence="4">
    <location>
        <begin position="92"/>
        <end position="218"/>
    </location>
</feature>
<evidence type="ECO:0000256" key="2">
    <source>
        <dbReference type="SAM" id="Coils"/>
    </source>
</evidence>
<name>A0AAD9MZ67_9ANNE</name>
<keyword evidence="1" id="KW-1015">Disulfide bond</keyword>
<dbReference type="Gene3D" id="3.10.100.10">
    <property type="entry name" value="Mannose-Binding Protein A, subunit A"/>
    <property type="match status" value="1"/>
</dbReference>
<keyword evidence="2" id="KW-0175">Coiled coil</keyword>
<dbReference type="SUPFAM" id="SSF56436">
    <property type="entry name" value="C-type lectin-like"/>
    <property type="match status" value="1"/>
</dbReference>
<dbReference type="InterPro" id="IPR016186">
    <property type="entry name" value="C-type_lectin-like/link_sf"/>
</dbReference>
<evidence type="ECO:0000256" key="1">
    <source>
        <dbReference type="ARBA" id="ARBA00023157"/>
    </source>
</evidence>
<dbReference type="InterPro" id="IPR001304">
    <property type="entry name" value="C-type_lectin-like"/>
</dbReference>
<keyword evidence="3" id="KW-0732">Signal</keyword>
<dbReference type="AlphaFoldDB" id="A0AAD9MZ67"/>
<dbReference type="InterPro" id="IPR051004">
    <property type="entry name" value="DC-SIGN_domain-containing"/>
</dbReference>
<evidence type="ECO:0000259" key="4">
    <source>
        <dbReference type="PROSITE" id="PS50041"/>
    </source>
</evidence>
<dbReference type="CDD" id="cd00037">
    <property type="entry name" value="CLECT"/>
    <property type="match status" value="1"/>
</dbReference>
<dbReference type="InterPro" id="IPR016187">
    <property type="entry name" value="CTDL_fold"/>
</dbReference>
<organism evidence="5 6">
    <name type="scientific">Paralvinella palmiformis</name>
    <dbReference type="NCBI Taxonomy" id="53620"/>
    <lineage>
        <taxon>Eukaryota</taxon>
        <taxon>Metazoa</taxon>
        <taxon>Spiralia</taxon>
        <taxon>Lophotrochozoa</taxon>
        <taxon>Annelida</taxon>
        <taxon>Polychaeta</taxon>
        <taxon>Sedentaria</taxon>
        <taxon>Canalipalpata</taxon>
        <taxon>Terebellida</taxon>
        <taxon>Terebelliformia</taxon>
        <taxon>Alvinellidae</taxon>
        <taxon>Paralvinella</taxon>
    </lineage>
</organism>
<dbReference type="PROSITE" id="PS50041">
    <property type="entry name" value="C_TYPE_LECTIN_2"/>
    <property type="match status" value="1"/>
</dbReference>
<gene>
    <name evidence="5" type="ORF">LSH36_500g01030</name>
</gene>
<dbReference type="Proteomes" id="UP001208570">
    <property type="component" value="Unassembled WGS sequence"/>
</dbReference>
<feature type="chain" id="PRO_5041897776" description="C-type lectin domain-containing protein" evidence="3">
    <location>
        <begin position="25"/>
        <end position="221"/>
    </location>
</feature>
<dbReference type="Pfam" id="PF00059">
    <property type="entry name" value="Lectin_C"/>
    <property type="match status" value="1"/>
</dbReference>
<dbReference type="PROSITE" id="PS00615">
    <property type="entry name" value="C_TYPE_LECTIN_1"/>
    <property type="match status" value="1"/>
</dbReference>
<protein>
    <recommendedName>
        <fullName evidence="4">C-type lectin domain-containing protein</fullName>
    </recommendedName>
</protein>